<keyword evidence="4" id="KW-1185">Reference proteome</keyword>
<accession>J0D5Q4</accession>
<dbReference type="GO" id="GO:1904680">
    <property type="term" value="F:peptide transmembrane transporter activity"/>
    <property type="evidence" value="ECO:0007669"/>
    <property type="project" value="TreeGrafter"/>
</dbReference>
<dbReference type="Gene3D" id="3.90.76.10">
    <property type="entry name" value="Dipeptide-binding Protein, Domain 1"/>
    <property type="match status" value="1"/>
</dbReference>
<feature type="signal peptide" evidence="1">
    <location>
        <begin position="1"/>
        <end position="24"/>
    </location>
</feature>
<dbReference type="eggNOG" id="COG0747">
    <property type="taxonomic scope" value="Bacteria"/>
</dbReference>
<feature type="domain" description="Solute-binding protein family 5" evidence="2">
    <location>
        <begin position="122"/>
        <end position="489"/>
    </location>
</feature>
<dbReference type="InterPro" id="IPR000914">
    <property type="entry name" value="SBP_5_dom"/>
</dbReference>
<dbReference type="SUPFAM" id="SSF53850">
    <property type="entry name" value="Periplasmic binding protein-like II"/>
    <property type="match status" value="1"/>
</dbReference>
<proteinExistence type="predicted"/>
<dbReference type="GO" id="GO:0015833">
    <property type="term" value="P:peptide transport"/>
    <property type="evidence" value="ECO:0007669"/>
    <property type="project" value="TreeGrafter"/>
</dbReference>
<dbReference type="HOGENOM" id="CLU_017028_11_1_11"/>
<evidence type="ECO:0000259" key="2">
    <source>
        <dbReference type="Pfam" id="PF00496"/>
    </source>
</evidence>
<organism evidence="3 4">
    <name type="scientific">Scardovia wiggsiae F0424</name>
    <dbReference type="NCBI Taxonomy" id="857290"/>
    <lineage>
        <taxon>Bacteria</taxon>
        <taxon>Bacillati</taxon>
        <taxon>Actinomycetota</taxon>
        <taxon>Actinomycetes</taxon>
        <taxon>Bifidobacteriales</taxon>
        <taxon>Bifidobacteriaceae</taxon>
        <taxon>Scardovia</taxon>
    </lineage>
</organism>
<dbReference type="Gene3D" id="3.40.190.10">
    <property type="entry name" value="Periplasmic binding protein-like II"/>
    <property type="match status" value="1"/>
</dbReference>
<dbReference type="PANTHER" id="PTHR30290:SF65">
    <property type="entry name" value="MONOACYL PHOSPHATIDYLINOSITOL TETRAMANNOSIDE-BINDING PROTEIN LPQW-RELATED"/>
    <property type="match status" value="1"/>
</dbReference>
<gene>
    <name evidence="3" type="ORF">HMPREF9156_00084</name>
</gene>
<evidence type="ECO:0000313" key="4">
    <source>
        <dbReference type="Proteomes" id="UP000006415"/>
    </source>
</evidence>
<comment type="caution">
    <text evidence="3">The sequence shown here is derived from an EMBL/GenBank/DDBJ whole genome shotgun (WGS) entry which is preliminary data.</text>
</comment>
<dbReference type="Pfam" id="PF00496">
    <property type="entry name" value="SBP_bac_5"/>
    <property type="match status" value="1"/>
</dbReference>
<dbReference type="EMBL" id="AGZS01000001">
    <property type="protein sequence ID" value="EJD65320.1"/>
    <property type="molecule type" value="Genomic_DNA"/>
</dbReference>
<evidence type="ECO:0000256" key="1">
    <source>
        <dbReference type="SAM" id="SignalP"/>
    </source>
</evidence>
<dbReference type="InterPro" id="IPR039424">
    <property type="entry name" value="SBP_5"/>
</dbReference>
<reference evidence="3 4" key="1">
    <citation type="submission" date="2012-01" db="EMBL/GenBank/DDBJ databases">
        <title>The Genome Sequence of Scardovia wiggsiae F0424.</title>
        <authorList>
            <consortium name="The Broad Institute Genome Sequencing Platform"/>
            <person name="Earl A."/>
            <person name="Ward D."/>
            <person name="Feldgarden M."/>
            <person name="Gevers D."/>
            <person name="Izard J."/>
            <person name="Ganesan A."/>
            <person name="Baranova O.V."/>
            <person name="Blanton J.M."/>
            <person name="Tanner A.C."/>
            <person name="Mathney J."/>
            <person name="Dewhirst F.E."/>
            <person name="Young S.K."/>
            <person name="Zeng Q."/>
            <person name="Gargeya S."/>
            <person name="Fitzgerald M."/>
            <person name="Haas B."/>
            <person name="Abouelleil A."/>
            <person name="Alvarado L."/>
            <person name="Arachchi H.M."/>
            <person name="Berlin A."/>
            <person name="Chapman S.B."/>
            <person name="Gearin G."/>
            <person name="Goldberg J."/>
            <person name="Griggs A."/>
            <person name="Gujja S."/>
            <person name="Hansen M."/>
            <person name="Heiman D."/>
            <person name="Howarth C."/>
            <person name="Larimer J."/>
            <person name="Lui A."/>
            <person name="MacDonald P.J.P."/>
            <person name="McCowen C."/>
            <person name="Montmayeur A."/>
            <person name="Murphy C."/>
            <person name="Neiman D."/>
            <person name="Pearson M."/>
            <person name="Priest M."/>
            <person name="Roberts A."/>
            <person name="Saif S."/>
            <person name="Shea T."/>
            <person name="Sisk P."/>
            <person name="Stolte C."/>
            <person name="Sykes S."/>
            <person name="Wortman J."/>
            <person name="Nusbaum C."/>
            <person name="Birren B."/>
        </authorList>
    </citation>
    <scope>NUCLEOTIDE SEQUENCE [LARGE SCALE GENOMIC DNA]</scope>
    <source>
        <strain evidence="3 4">F0424</strain>
    </source>
</reference>
<name>J0D5Q4_9BIFI</name>
<keyword evidence="1" id="KW-0732">Signal</keyword>
<sequence length="572" mass="62343">MKKNLIISRIGAVATSVVMIAALAACGNSNSGTGSYTTQPADGTPSTYTGKLPMPDANGIYNNPQPREKLKDGGSATFSLSSAGPDWNYFGVNGNTTYIDTLWSYYMPKLWISNADGSKLTPNPNYITSYDEKTVDGKQTITVTFSPKAKWNDGTDIDWTAVEAAWKVRTENGYTPSSTEGWDRVESVKQGTSAKQAVITMAKPYYPANTFVDIYHPKAANVDTFTKGWIDNPHNEWGAGPYVVDSRSDSQVVFKPNPKWWGNKPKLTTVTYKILENQAEINAFKNGEIDAASVGSKDKLATVHTIKDAQIRRGFGASTATYQMNTTKDSLKDIAVRKAFNQALDRSQLVKIVYAGLDWTENTPGSLLVAPYRKGYENNMPKDSGFSTANAKKTLEGAGYTMGSNGYYQKNGKDLSITYTDFSDSATTKAVALAVQKMMKNAGIKLNIDIKGSSEFSTVLNSGNWEIIAMRWQSESPYGYVGGKQIYGSQSESNVSHAGNASIDSAFEEVPTISDPSKQLSAFNKAEKKALALYGQLPIWSGPTMGVYKKGLANVGPARYLTVLREDVGWMK</sequence>
<evidence type="ECO:0000313" key="3">
    <source>
        <dbReference type="EMBL" id="EJD65320.1"/>
    </source>
</evidence>
<dbReference type="Proteomes" id="UP000006415">
    <property type="component" value="Unassembled WGS sequence"/>
</dbReference>
<feature type="chain" id="PRO_5003732719" description="Solute-binding protein family 5 domain-containing protein" evidence="1">
    <location>
        <begin position="25"/>
        <end position="572"/>
    </location>
</feature>
<dbReference type="PANTHER" id="PTHR30290">
    <property type="entry name" value="PERIPLASMIC BINDING COMPONENT OF ABC TRANSPORTER"/>
    <property type="match status" value="1"/>
</dbReference>
<dbReference type="CDD" id="cd08501">
    <property type="entry name" value="PBP2_Lpqw"/>
    <property type="match status" value="1"/>
</dbReference>
<dbReference type="STRING" id="857290.HMPREF9156_00084"/>
<protein>
    <recommendedName>
        <fullName evidence="2">Solute-binding protein family 5 domain-containing protein</fullName>
    </recommendedName>
</protein>
<dbReference type="RefSeq" id="WP_007147152.1">
    <property type="nucleotide sequence ID" value="NZ_AKCI01000001.1"/>
</dbReference>
<dbReference type="OrthoDB" id="7888869at2"/>
<dbReference type="PROSITE" id="PS51257">
    <property type="entry name" value="PROKAR_LIPOPROTEIN"/>
    <property type="match status" value="1"/>
</dbReference>
<dbReference type="Gene3D" id="3.10.105.10">
    <property type="entry name" value="Dipeptide-binding Protein, Domain 3"/>
    <property type="match status" value="1"/>
</dbReference>
<dbReference type="AlphaFoldDB" id="J0D5Q4"/>